<reference evidence="1" key="1">
    <citation type="journal article" date="2017" name="Genome Announc.">
        <title>High-Quality Whole-Genome Sequences of the Oligo-Mouse-Microbiota Bacterial Community.</title>
        <authorList>
            <person name="Garzetti D."/>
            <person name="Brugiroux S."/>
            <person name="Bunk B."/>
            <person name="Pukall R."/>
            <person name="McCoy K.D."/>
            <person name="Macpherson A.J."/>
            <person name="Stecher B."/>
        </authorList>
    </citation>
    <scope>NUCLEOTIDE SEQUENCE</scope>
    <source>
        <strain evidence="1">KB18</strain>
    </source>
</reference>
<gene>
    <name evidence="1" type="ORF">ADH66_04200</name>
    <name evidence="2" type="ORF">I5Q82_14265</name>
</gene>
<dbReference type="AlphaFoldDB" id="A0A1Z2XNA2"/>
<dbReference type="Proteomes" id="UP000596035">
    <property type="component" value="Chromosome"/>
</dbReference>
<name>A0A1Z2XNA2_9FIRM</name>
<accession>A0A1Z2XNA2</accession>
<dbReference type="EMBL" id="CP065321">
    <property type="protein sequence ID" value="QQR29209.1"/>
    <property type="molecule type" value="Genomic_DNA"/>
</dbReference>
<reference evidence="2 4" key="3">
    <citation type="submission" date="2020-11" db="EMBL/GenBank/DDBJ databases">
        <title>Closed and high quality bacterial genomes of the OMM12 community.</title>
        <authorList>
            <person name="Marbouty M."/>
            <person name="Lamy-Besnier Q."/>
            <person name="Debarbieux L."/>
            <person name="Koszul R."/>
        </authorList>
    </citation>
    <scope>NUCLEOTIDE SEQUENCE [LARGE SCALE GENOMIC DNA]</scope>
    <source>
        <strain evidence="2 4">KB18</strain>
    </source>
</reference>
<evidence type="ECO:0000313" key="3">
    <source>
        <dbReference type="Proteomes" id="UP000196710"/>
    </source>
</evidence>
<evidence type="ECO:0000313" key="4">
    <source>
        <dbReference type="Proteomes" id="UP000596035"/>
    </source>
</evidence>
<reference evidence="3" key="2">
    <citation type="submission" date="2017-05" db="EMBL/GenBank/DDBJ databases">
        <title>Improved OligoMM genomes.</title>
        <authorList>
            <person name="Garzetti D."/>
        </authorList>
    </citation>
    <scope>NUCLEOTIDE SEQUENCE [LARGE SCALE GENOMIC DNA]</scope>
    <source>
        <strain evidence="3">KB18</strain>
    </source>
</reference>
<proteinExistence type="predicted"/>
<dbReference type="KEGG" id="amur:ADH66_04200"/>
<dbReference type="Proteomes" id="UP000196710">
    <property type="component" value="Chromosome"/>
</dbReference>
<dbReference type="RefSeq" id="WP_066535328.1">
    <property type="nucleotide sequence ID" value="NZ_CAPVCI010000006.1"/>
</dbReference>
<evidence type="ECO:0008006" key="5">
    <source>
        <dbReference type="Google" id="ProtNLM"/>
    </source>
</evidence>
<evidence type="ECO:0000313" key="1">
    <source>
        <dbReference type="EMBL" id="ASB39920.1"/>
    </source>
</evidence>
<organism evidence="2 4">
    <name type="scientific">Acutalibacter muris</name>
    <dbReference type="NCBI Taxonomy" id="1796620"/>
    <lineage>
        <taxon>Bacteria</taxon>
        <taxon>Bacillati</taxon>
        <taxon>Bacillota</taxon>
        <taxon>Clostridia</taxon>
        <taxon>Eubacteriales</taxon>
        <taxon>Acutalibacteraceae</taxon>
        <taxon>Acutalibacter</taxon>
    </lineage>
</organism>
<dbReference type="EMBL" id="CP021422">
    <property type="protein sequence ID" value="ASB39920.1"/>
    <property type="molecule type" value="Genomic_DNA"/>
</dbReference>
<protein>
    <recommendedName>
        <fullName evidence="5">DUF2313 domain-containing protein</fullName>
    </recommendedName>
</protein>
<sequence length="153" mass="16724">MDCVENMRGVLNAAGAYKLTGDSAIDQELEAYGVGLKAIEEQAQRLEDDLFAVTAGEERLGVWERLYRRQPSWADPDTRRRGVAAALSRRGGPVLPGDMEGILAAAGIRGTARIEGGRLLIHAEEYVGVTETEAHKILGRMLPLHLGWEIENT</sequence>
<keyword evidence="3" id="KW-1185">Reference proteome</keyword>
<evidence type="ECO:0000313" key="2">
    <source>
        <dbReference type="EMBL" id="QQR29209.1"/>
    </source>
</evidence>